<evidence type="ECO:0000313" key="3">
    <source>
        <dbReference type="Proteomes" id="UP000637383"/>
    </source>
</evidence>
<protein>
    <recommendedName>
        <fullName evidence="4">DUF304 domain-containing protein</fullName>
    </recommendedName>
</protein>
<evidence type="ECO:0008006" key="4">
    <source>
        <dbReference type="Google" id="ProtNLM"/>
    </source>
</evidence>
<sequence>MQVFWLIIFSLPGLAIVAFILTIMFLAMLYALRITTCTFDKTTGIMTVKHEALRKTFDSVIIQCSIEEIKDIQIKAFYGRGNSWKIELILEHSKIISLNWMETPDREEKLTAAQCIRQFLNL</sequence>
<reference evidence="2 3" key="1">
    <citation type="journal article" date="2020" name="ISME J.">
        <title>Comparative genomics reveals insights into cyanobacterial evolution and habitat adaptation.</title>
        <authorList>
            <person name="Chen M.Y."/>
            <person name="Teng W.K."/>
            <person name="Zhao L."/>
            <person name="Hu C.X."/>
            <person name="Zhou Y.K."/>
            <person name="Han B.P."/>
            <person name="Song L.R."/>
            <person name="Shu W.S."/>
        </authorList>
    </citation>
    <scope>NUCLEOTIDE SEQUENCE [LARGE SCALE GENOMIC DNA]</scope>
    <source>
        <strain evidence="2 3">FACHB-159</strain>
    </source>
</reference>
<organism evidence="2 3">
    <name type="scientific">Nostoc paludosum FACHB-159</name>
    <dbReference type="NCBI Taxonomy" id="2692908"/>
    <lineage>
        <taxon>Bacteria</taxon>
        <taxon>Bacillati</taxon>
        <taxon>Cyanobacteriota</taxon>
        <taxon>Cyanophyceae</taxon>
        <taxon>Nostocales</taxon>
        <taxon>Nostocaceae</taxon>
        <taxon>Nostoc</taxon>
    </lineage>
</organism>
<dbReference type="RefSeq" id="WP_190957297.1">
    <property type="nucleotide sequence ID" value="NZ_JACJTU010000023.1"/>
</dbReference>
<keyword evidence="1" id="KW-0472">Membrane</keyword>
<dbReference type="Proteomes" id="UP000637383">
    <property type="component" value="Unassembled WGS sequence"/>
</dbReference>
<evidence type="ECO:0000313" key="2">
    <source>
        <dbReference type="EMBL" id="MBD2736679.1"/>
    </source>
</evidence>
<keyword evidence="3" id="KW-1185">Reference proteome</keyword>
<evidence type="ECO:0000256" key="1">
    <source>
        <dbReference type="SAM" id="Phobius"/>
    </source>
</evidence>
<feature type="transmembrane region" description="Helical" evidence="1">
    <location>
        <begin position="6"/>
        <end position="32"/>
    </location>
</feature>
<keyword evidence="1" id="KW-1133">Transmembrane helix</keyword>
<dbReference type="EMBL" id="JACJTU010000023">
    <property type="protein sequence ID" value="MBD2736679.1"/>
    <property type="molecule type" value="Genomic_DNA"/>
</dbReference>
<proteinExistence type="predicted"/>
<gene>
    <name evidence="2" type="ORF">H6H03_22775</name>
</gene>
<accession>A0ABR8KCU5</accession>
<keyword evidence="1" id="KW-0812">Transmembrane</keyword>
<comment type="caution">
    <text evidence="2">The sequence shown here is derived from an EMBL/GenBank/DDBJ whole genome shotgun (WGS) entry which is preliminary data.</text>
</comment>
<name>A0ABR8KCU5_9NOSO</name>